<feature type="binding site" evidence="8">
    <location>
        <position position="123"/>
    </location>
    <ligand>
        <name>Mg(2+)</name>
        <dbReference type="ChEBI" id="CHEBI:18420"/>
    </ligand>
</feature>
<dbReference type="STRING" id="913325.N799_13365"/>
<dbReference type="PANTHER" id="PTHR43210:SF5">
    <property type="entry name" value="DETHIOBIOTIN SYNTHETASE"/>
    <property type="match status" value="1"/>
</dbReference>
<dbReference type="GO" id="GO:0000287">
    <property type="term" value="F:magnesium ion binding"/>
    <property type="evidence" value="ECO:0007669"/>
    <property type="project" value="UniProtKB-UniRule"/>
</dbReference>
<evidence type="ECO:0000313" key="9">
    <source>
        <dbReference type="EMBL" id="KGM56848.1"/>
    </source>
</evidence>
<dbReference type="PANTHER" id="PTHR43210">
    <property type="entry name" value="DETHIOBIOTIN SYNTHETASE"/>
    <property type="match status" value="1"/>
</dbReference>
<feature type="binding site" evidence="8">
    <location>
        <position position="62"/>
    </location>
    <ligand>
        <name>ATP</name>
        <dbReference type="ChEBI" id="CHEBI:30616"/>
    </ligand>
</feature>
<keyword evidence="2 8" id="KW-0436">Ligase</keyword>
<dbReference type="GO" id="GO:0005829">
    <property type="term" value="C:cytosol"/>
    <property type="evidence" value="ECO:0007669"/>
    <property type="project" value="TreeGrafter"/>
</dbReference>
<feature type="binding site" evidence="8">
    <location>
        <position position="24"/>
    </location>
    <ligand>
        <name>Mg(2+)</name>
        <dbReference type="ChEBI" id="CHEBI:18420"/>
    </ligand>
</feature>
<dbReference type="UniPathway" id="UPA00078">
    <property type="reaction ID" value="UER00161"/>
</dbReference>
<evidence type="ECO:0000256" key="2">
    <source>
        <dbReference type="ARBA" id="ARBA00022598"/>
    </source>
</evidence>
<comment type="similarity">
    <text evidence="8">Belongs to the dethiobiotin synthetase family.</text>
</comment>
<accession>A0A0A0F3G5</accession>
<dbReference type="GO" id="GO:0009102">
    <property type="term" value="P:biotin biosynthetic process"/>
    <property type="evidence" value="ECO:0007669"/>
    <property type="project" value="UniProtKB-UniRule"/>
</dbReference>
<dbReference type="HAMAP" id="MF_00336">
    <property type="entry name" value="BioD"/>
    <property type="match status" value="1"/>
</dbReference>
<dbReference type="InterPro" id="IPR027417">
    <property type="entry name" value="P-loop_NTPase"/>
</dbReference>
<evidence type="ECO:0000256" key="7">
    <source>
        <dbReference type="ARBA" id="ARBA00022842"/>
    </source>
</evidence>
<sequence length="230" mass="24427">MQTSPAHVPPYFYVTGTDTGVGKSLVSAALLHALRARGVRAVGMKPVASGCERTADGWRNEDALLLQAASDPRPVYGDINPYALRAPVAPELALRDDGVELSLAALVAAYARLAAQAERVVVEGVGGWMAPLSDTLDQLDLVRALRLPVVLVVGLRLGCINHARLTVRALQADGVQLAGWVANEVDPAMARIDDNVAILRDRLPAPCWGRLPHAATPDPALLARHLVLPD</sequence>
<dbReference type="SUPFAM" id="SSF52540">
    <property type="entry name" value="P-loop containing nucleoside triphosphate hydrolases"/>
    <property type="match status" value="1"/>
</dbReference>
<keyword evidence="4 8" id="KW-0547">Nucleotide-binding</keyword>
<dbReference type="FunFam" id="3.40.50.300:FF:000292">
    <property type="entry name" value="ATP-dependent dethiobiotin synthetase BioD"/>
    <property type="match status" value="1"/>
</dbReference>
<feature type="binding site" evidence="8">
    <location>
        <position position="62"/>
    </location>
    <ligand>
        <name>Mg(2+)</name>
        <dbReference type="ChEBI" id="CHEBI:18420"/>
    </ligand>
</feature>
<feature type="active site" evidence="8">
    <location>
        <position position="45"/>
    </location>
</feature>
<dbReference type="InterPro" id="IPR004472">
    <property type="entry name" value="DTB_synth_BioD"/>
</dbReference>
<reference evidence="9 10" key="1">
    <citation type="journal article" date="2015" name="Stand. Genomic Sci.">
        <title>Genomic information of the arsenic-resistant bacterium Lysobacter arseniciresistens type strain ZS79(T) and comparison of Lysobacter draft genomes.</title>
        <authorList>
            <person name="Liu L."/>
            <person name="Zhang S."/>
            <person name="Luo M."/>
            <person name="Wang G."/>
        </authorList>
    </citation>
    <scope>NUCLEOTIDE SEQUENCE [LARGE SCALE GENOMIC DNA]</scope>
    <source>
        <strain evidence="9 10">ZS79</strain>
    </source>
</reference>
<feature type="binding site" evidence="8">
    <location>
        <begin position="123"/>
        <end position="126"/>
    </location>
    <ligand>
        <name>ATP</name>
        <dbReference type="ChEBI" id="CHEBI:30616"/>
    </ligand>
</feature>
<dbReference type="RefSeq" id="WP_036209501.1">
    <property type="nucleotide sequence ID" value="NZ_AVPT01000008.1"/>
</dbReference>
<dbReference type="eggNOG" id="COG0132">
    <property type="taxonomic scope" value="Bacteria"/>
</dbReference>
<evidence type="ECO:0000256" key="8">
    <source>
        <dbReference type="HAMAP-Rule" id="MF_00336"/>
    </source>
</evidence>
<dbReference type="EC" id="6.3.3.3" evidence="8"/>
<keyword evidence="6 8" id="KW-0067">ATP-binding</keyword>
<dbReference type="GO" id="GO:0005524">
    <property type="term" value="F:ATP binding"/>
    <property type="evidence" value="ECO:0007669"/>
    <property type="project" value="UniProtKB-UniRule"/>
</dbReference>
<comment type="function">
    <text evidence="8">Catalyzes a mechanistically unusual reaction, the ATP-dependent insertion of CO2 between the N7 and N8 nitrogen atoms of 7,8-diaminopelargonic acid (DAPA, also called 7,8-diammoniononanoate) to form a ureido ring.</text>
</comment>
<dbReference type="PIRSF" id="PIRSF006755">
    <property type="entry name" value="DTB_synth"/>
    <property type="match status" value="1"/>
</dbReference>
<keyword evidence="10" id="KW-1185">Reference proteome</keyword>
<keyword evidence="1 8" id="KW-0963">Cytoplasm</keyword>
<comment type="catalytic activity">
    <reaction evidence="8">
        <text>(7R,8S)-7,8-diammoniononanoate + CO2 + ATP = (4R,5S)-dethiobiotin + ADP + phosphate + 3 H(+)</text>
        <dbReference type="Rhea" id="RHEA:15805"/>
        <dbReference type="ChEBI" id="CHEBI:15378"/>
        <dbReference type="ChEBI" id="CHEBI:16526"/>
        <dbReference type="ChEBI" id="CHEBI:30616"/>
        <dbReference type="ChEBI" id="CHEBI:43474"/>
        <dbReference type="ChEBI" id="CHEBI:149469"/>
        <dbReference type="ChEBI" id="CHEBI:149473"/>
        <dbReference type="ChEBI" id="CHEBI:456216"/>
        <dbReference type="EC" id="6.3.3.3"/>
    </reaction>
</comment>
<dbReference type="Pfam" id="PF13500">
    <property type="entry name" value="AAA_26"/>
    <property type="match status" value="1"/>
</dbReference>
<dbReference type="Gene3D" id="3.40.50.300">
    <property type="entry name" value="P-loop containing nucleotide triphosphate hydrolases"/>
    <property type="match status" value="1"/>
</dbReference>
<organism evidence="9 10">
    <name type="scientific">Lysobacter arseniciresistens ZS79</name>
    <dbReference type="NCBI Taxonomy" id="913325"/>
    <lineage>
        <taxon>Bacteria</taxon>
        <taxon>Pseudomonadati</taxon>
        <taxon>Pseudomonadota</taxon>
        <taxon>Gammaproteobacteria</taxon>
        <taxon>Lysobacterales</taxon>
        <taxon>Lysobacteraceae</taxon>
        <taxon>Novilysobacter</taxon>
    </lineage>
</organism>
<evidence type="ECO:0000256" key="5">
    <source>
        <dbReference type="ARBA" id="ARBA00022756"/>
    </source>
</evidence>
<comment type="caution">
    <text evidence="9">The sequence shown here is derived from an EMBL/GenBank/DDBJ whole genome shotgun (WGS) entry which is preliminary data.</text>
</comment>
<proteinExistence type="inferred from homology"/>
<evidence type="ECO:0000256" key="4">
    <source>
        <dbReference type="ARBA" id="ARBA00022741"/>
    </source>
</evidence>
<comment type="cofactor">
    <cofactor evidence="8">
        <name>Mg(2+)</name>
        <dbReference type="ChEBI" id="CHEBI:18420"/>
    </cofactor>
</comment>
<comment type="pathway">
    <text evidence="8">Cofactor biosynthesis; biotin biosynthesis; biotin from 7,8-diaminononanoate: step 1/2.</text>
</comment>
<dbReference type="AlphaFoldDB" id="A0A0A0F3G5"/>
<protein>
    <recommendedName>
        <fullName evidence="8">ATP-dependent dethiobiotin synthetase BioD</fullName>
        <ecNumber evidence="8">6.3.3.3</ecNumber>
    </recommendedName>
    <alternativeName>
        <fullName evidence="8">DTB synthetase</fullName>
        <shortName evidence="8">DTBS</shortName>
    </alternativeName>
    <alternativeName>
        <fullName evidence="8">Dethiobiotin synthase</fullName>
    </alternativeName>
</protein>
<dbReference type="EMBL" id="AVPT01000008">
    <property type="protein sequence ID" value="KGM56848.1"/>
    <property type="molecule type" value="Genomic_DNA"/>
</dbReference>
<evidence type="ECO:0000313" key="10">
    <source>
        <dbReference type="Proteomes" id="UP000029989"/>
    </source>
</evidence>
<dbReference type="GO" id="GO:0004141">
    <property type="term" value="F:dethiobiotin synthase activity"/>
    <property type="evidence" value="ECO:0007669"/>
    <property type="project" value="UniProtKB-UniRule"/>
</dbReference>
<name>A0A0A0F3G5_9GAMM</name>
<comment type="subunit">
    <text evidence="8">Homodimer.</text>
</comment>
<evidence type="ECO:0000256" key="1">
    <source>
        <dbReference type="ARBA" id="ARBA00022490"/>
    </source>
</evidence>
<feature type="binding site" evidence="8">
    <location>
        <begin position="20"/>
        <end position="25"/>
    </location>
    <ligand>
        <name>ATP</name>
        <dbReference type="ChEBI" id="CHEBI:30616"/>
    </ligand>
</feature>
<evidence type="ECO:0000256" key="3">
    <source>
        <dbReference type="ARBA" id="ARBA00022723"/>
    </source>
</evidence>
<dbReference type="Proteomes" id="UP000029989">
    <property type="component" value="Unassembled WGS sequence"/>
</dbReference>
<dbReference type="OrthoDB" id="9802097at2"/>
<gene>
    <name evidence="8" type="primary">bioD</name>
    <name evidence="9" type="ORF">N799_13365</name>
</gene>
<dbReference type="GO" id="GO:0042803">
    <property type="term" value="F:protein homodimerization activity"/>
    <property type="evidence" value="ECO:0007669"/>
    <property type="project" value="UniProtKB-ARBA"/>
</dbReference>
<keyword evidence="7 8" id="KW-0460">Magnesium</keyword>
<keyword evidence="3 8" id="KW-0479">Metal-binding</keyword>
<comment type="caution">
    <text evidence="8">Lacks conserved residue(s) required for the propagation of feature annotation.</text>
</comment>
<dbReference type="CDD" id="cd03109">
    <property type="entry name" value="DTBS"/>
    <property type="match status" value="1"/>
</dbReference>
<keyword evidence="5 8" id="KW-0093">Biotin biosynthesis</keyword>
<feature type="binding site" evidence="8">
    <location>
        <begin position="183"/>
        <end position="184"/>
    </location>
    <ligand>
        <name>ATP</name>
        <dbReference type="ChEBI" id="CHEBI:30616"/>
    </ligand>
</feature>
<feature type="binding site" evidence="8">
    <location>
        <position position="49"/>
    </location>
    <ligand>
        <name>substrate</name>
    </ligand>
</feature>
<comment type="subcellular location">
    <subcellularLocation>
        <location evidence="8">Cytoplasm</location>
    </subcellularLocation>
</comment>
<dbReference type="NCBIfam" id="TIGR00347">
    <property type="entry name" value="bioD"/>
    <property type="match status" value="1"/>
</dbReference>
<evidence type="ECO:0000256" key="6">
    <source>
        <dbReference type="ARBA" id="ARBA00022840"/>
    </source>
</evidence>